<evidence type="ECO:0000256" key="2">
    <source>
        <dbReference type="SAM" id="MobiDB-lite"/>
    </source>
</evidence>
<reference evidence="4 5" key="1">
    <citation type="submission" date="2019-01" db="EMBL/GenBank/DDBJ databases">
        <title>Sequencing of cultivated peanut Arachis hypogaea provides insights into genome evolution and oil improvement.</title>
        <authorList>
            <person name="Chen X."/>
        </authorList>
    </citation>
    <scope>NUCLEOTIDE SEQUENCE [LARGE SCALE GENOMIC DNA]</scope>
    <source>
        <strain evidence="5">cv. Fuhuasheng</strain>
        <tissue evidence="4">Leaves</tissue>
    </source>
</reference>
<proteinExistence type="inferred from homology"/>
<feature type="region of interest" description="Disordered" evidence="2">
    <location>
        <begin position="343"/>
        <end position="363"/>
    </location>
</feature>
<evidence type="ECO:0000313" key="5">
    <source>
        <dbReference type="Proteomes" id="UP000289738"/>
    </source>
</evidence>
<dbReference type="OrthoDB" id="1407062at2759"/>
<dbReference type="EMBL" id="SDMP01000012">
    <property type="protein sequence ID" value="RYR24477.1"/>
    <property type="molecule type" value="Genomic_DNA"/>
</dbReference>
<keyword evidence="5" id="KW-1185">Reference proteome</keyword>
<name>A0A445ADH8_ARAHY</name>
<feature type="region of interest" description="Disordered" evidence="2">
    <location>
        <begin position="1"/>
        <end position="25"/>
    </location>
</feature>
<feature type="domain" description="Remorin C-terminal" evidence="3">
    <location>
        <begin position="265"/>
        <end position="353"/>
    </location>
</feature>
<comment type="similarity">
    <text evidence="1">Belongs to the remorin family.</text>
</comment>
<accession>A0A445ADH8</accession>
<gene>
    <name evidence="4" type="ORF">Ahy_B02g057980</name>
</gene>
<organism evidence="4 5">
    <name type="scientific">Arachis hypogaea</name>
    <name type="common">Peanut</name>
    <dbReference type="NCBI Taxonomy" id="3818"/>
    <lineage>
        <taxon>Eukaryota</taxon>
        <taxon>Viridiplantae</taxon>
        <taxon>Streptophyta</taxon>
        <taxon>Embryophyta</taxon>
        <taxon>Tracheophyta</taxon>
        <taxon>Spermatophyta</taxon>
        <taxon>Magnoliopsida</taxon>
        <taxon>eudicotyledons</taxon>
        <taxon>Gunneridae</taxon>
        <taxon>Pentapetalae</taxon>
        <taxon>rosids</taxon>
        <taxon>fabids</taxon>
        <taxon>Fabales</taxon>
        <taxon>Fabaceae</taxon>
        <taxon>Papilionoideae</taxon>
        <taxon>50 kb inversion clade</taxon>
        <taxon>dalbergioids sensu lato</taxon>
        <taxon>Dalbergieae</taxon>
        <taxon>Pterocarpus clade</taxon>
        <taxon>Arachis</taxon>
    </lineage>
</organism>
<dbReference type="Gramene" id="arahy.Tifrunner.gnm2.ann2.Ah12g079900.1">
    <property type="protein sequence ID" value="arahy.Tifrunner.gnm2.ann2.Ah12g079900.1-CDS"/>
    <property type="gene ID" value="arahy.Tifrunner.gnm2.ann2.Ah12g079900"/>
</dbReference>
<dbReference type="Proteomes" id="UP000289738">
    <property type="component" value="Chromosome B02"/>
</dbReference>
<dbReference type="Pfam" id="PF03763">
    <property type="entry name" value="Remorin_C"/>
    <property type="match status" value="1"/>
</dbReference>
<sequence>MSTSTMQEYASSSSSSSSPSHSRSCYTSSSLAVARTFRRFERRMGGNRGINILQPSSRRRQGSALNIHATTPLLGDPQTPSPFCSYASTITTTTATRNTAPLIGPRHFKHSPHSLYATEFSSPRKQLASVCDESERSCYNNECSNMNNYFSDIDEWLEHANKFCKANSELYTVGDCTKEDIEEEEDDDDMMRISVICKDFLSAPENELHNIALPSIREESPVNQTHLSSCIYHPPPFKSDERARLLTRREYGLTNKHQLEKRARNKAKHAQIMQTLRRKEEAINNWELQQTRKAMDHMDKIQNKLEKKQLVASAKTQKKICSVREKAEKQKLNLRRSTMKKFQQLQLSENQKRTQTERSWGLC</sequence>
<comment type="caution">
    <text evidence="4">The sequence shown here is derived from an EMBL/GenBank/DDBJ whole genome shotgun (WGS) entry which is preliminary data.</text>
</comment>
<dbReference type="InterPro" id="IPR005516">
    <property type="entry name" value="Remorin_C"/>
</dbReference>
<protein>
    <recommendedName>
        <fullName evidence="3">Remorin C-terminal domain-containing protein</fullName>
    </recommendedName>
</protein>
<evidence type="ECO:0000259" key="3">
    <source>
        <dbReference type="Pfam" id="PF03763"/>
    </source>
</evidence>
<dbReference type="SMR" id="A0A445ADH8"/>
<dbReference type="AlphaFoldDB" id="A0A445ADH8"/>
<evidence type="ECO:0000256" key="1">
    <source>
        <dbReference type="ARBA" id="ARBA00005711"/>
    </source>
</evidence>
<dbReference type="STRING" id="3818.A0A445ADH8"/>
<evidence type="ECO:0000313" key="4">
    <source>
        <dbReference type="EMBL" id="RYR24477.1"/>
    </source>
</evidence>